<dbReference type="Pfam" id="PF11706">
    <property type="entry name" value="zf-CGNR"/>
    <property type="match status" value="1"/>
</dbReference>
<evidence type="ECO:0000313" key="2">
    <source>
        <dbReference type="EMBL" id="BCB79039.1"/>
    </source>
</evidence>
<gene>
    <name evidence="2" type="ORF">Pflav_054490</name>
</gene>
<proteinExistence type="predicted"/>
<dbReference type="AlphaFoldDB" id="A0A6F8XZ19"/>
<dbReference type="EMBL" id="AP022870">
    <property type="protein sequence ID" value="BCB79039.1"/>
    <property type="molecule type" value="Genomic_DNA"/>
</dbReference>
<protein>
    <recommendedName>
        <fullName evidence="1">Zinc finger CGNR domain-containing protein</fullName>
    </recommendedName>
</protein>
<dbReference type="PANTHER" id="PTHR35525">
    <property type="entry name" value="BLL6575 PROTEIN"/>
    <property type="match status" value="1"/>
</dbReference>
<feature type="domain" description="Zinc finger CGNR" evidence="1">
    <location>
        <begin position="153"/>
        <end position="195"/>
    </location>
</feature>
<evidence type="ECO:0000313" key="3">
    <source>
        <dbReference type="Proteomes" id="UP000502508"/>
    </source>
</evidence>
<dbReference type="InterPro" id="IPR010852">
    <property type="entry name" value="ABATE"/>
</dbReference>
<dbReference type="InterPro" id="IPR021005">
    <property type="entry name" value="Znf_CGNR"/>
</dbReference>
<dbReference type="PANTHER" id="PTHR35525:SF3">
    <property type="entry name" value="BLL6575 PROTEIN"/>
    <property type="match status" value="1"/>
</dbReference>
<dbReference type="RefSeq" id="WP_173042633.1">
    <property type="nucleotide sequence ID" value="NZ_AP022870.1"/>
</dbReference>
<name>A0A6F8XZ19_9ACTN</name>
<dbReference type="Pfam" id="PF07336">
    <property type="entry name" value="ABATE"/>
    <property type="match status" value="1"/>
</dbReference>
<dbReference type="Proteomes" id="UP000502508">
    <property type="component" value="Chromosome"/>
</dbReference>
<reference evidence="2 3" key="2">
    <citation type="submission" date="2020-03" db="EMBL/GenBank/DDBJ databases">
        <authorList>
            <person name="Ichikawa N."/>
            <person name="Kimura A."/>
            <person name="Kitahashi Y."/>
            <person name="Uohara A."/>
        </authorList>
    </citation>
    <scope>NUCLEOTIDE SEQUENCE [LARGE SCALE GENOMIC DNA]</scope>
    <source>
        <strain evidence="2 3">NBRC 107702</strain>
    </source>
</reference>
<dbReference type="InterPro" id="IPR023286">
    <property type="entry name" value="ABATE_dom_sf"/>
</dbReference>
<accession>A0A6F8XZ19</accession>
<sequence length="199" mass="21908">MVLHHPDGQVFTFDAGALSLELSSTSGGEGFRARFELLHEPADYPRWAARGRLDLPGRGIDPAEVITTAADLAEVKLLREALWVSALRATEGRRPDPADLAVINEIAAGNGPVPMIDPHTNTATWRRPVTAHQLTVAYARDAVDTFTEPAIGRIRMCAADNCALIYLDTSRPGNRRWCSMQRCGNRSKVRGHRNRVEKS</sequence>
<dbReference type="Gene3D" id="1.10.3300.10">
    <property type="entry name" value="Jann2411-like domain"/>
    <property type="match status" value="1"/>
</dbReference>
<dbReference type="SUPFAM" id="SSF160904">
    <property type="entry name" value="Jann2411-like"/>
    <property type="match status" value="1"/>
</dbReference>
<evidence type="ECO:0000259" key="1">
    <source>
        <dbReference type="Pfam" id="PF11706"/>
    </source>
</evidence>
<dbReference type="KEGG" id="pfla:Pflav_054490"/>
<reference evidence="2 3" key="1">
    <citation type="submission" date="2020-03" db="EMBL/GenBank/DDBJ databases">
        <title>Whole genome shotgun sequence of Phytohabitans flavus NBRC 107702.</title>
        <authorList>
            <person name="Komaki H."/>
            <person name="Tamura T."/>
        </authorList>
    </citation>
    <scope>NUCLEOTIDE SEQUENCE [LARGE SCALE GENOMIC DNA]</scope>
    <source>
        <strain evidence="2 3">NBRC 107702</strain>
    </source>
</reference>
<keyword evidence="3" id="KW-1185">Reference proteome</keyword>
<organism evidence="2 3">
    <name type="scientific">Phytohabitans flavus</name>
    <dbReference type="NCBI Taxonomy" id="1076124"/>
    <lineage>
        <taxon>Bacteria</taxon>
        <taxon>Bacillati</taxon>
        <taxon>Actinomycetota</taxon>
        <taxon>Actinomycetes</taxon>
        <taxon>Micromonosporales</taxon>
        <taxon>Micromonosporaceae</taxon>
    </lineage>
</organism>